<dbReference type="GO" id="GO:0046856">
    <property type="term" value="P:phosphatidylinositol dephosphorylation"/>
    <property type="evidence" value="ECO:0007669"/>
    <property type="project" value="TreeGrafter"/>
</dbReference>
<dbReference type="VEuPathDB" id="MicrosporidiaDB:DI09_155p10"/>
<dbReference type="Pfam" id="PF02383">
    <property type="entry name" value="Syja_N"/>
    <property type="match status" value="1"/>
</dbReference>
<accession>A0A098VTY1</accession>
<evidence type="ECO:0000313" key="3">
    <source>
        <dbReference type="Proteomes" id="UP000029725"/>
    </source>
</evidence>
<dbReference type="Proteomes" id="UP000029725">
    <property type="component" value="Unassembled WGS sequence"/>
</dbReference>
<dbReference type="HOGENOM" id="CLU_983820_0_0_1"/>
<dbReference type="AlphaFoldDB" id="A0A098VTY1"/>
<dbReference type="GO" id="GO:0043812">
    <property type="term" value="F:phosphatidylinositol-4-phosphate phosphatase activity"/>
    <property type="evidence" value="ECO:0007669"/>
    <property type="project" value="TreeGrafter"/>
</dbReference>
<dbReference type="EMBL" id="JMKJ01000061">
    <property type="protein sequence ID" value="KGG52588.1"/>
    <property type="molecule type" value="Genomic_DNA"/>
</dbReference>
<dbReference type="GO" id="GO:0005783">
    <property type="term" value="C:endoplasmic reticulum"/>
    <property type="evidence" value="ECO:0007669"/>
    <property type="project" value="TreeGrafter"/>
</dbReference>
<organism evidence="2 3">
    <name type="scientific">Mitosporidium daphniae</name>
    <dbReference type="NCBI Taxonomy" id="1485682"/>
    <lineage>
        <taxon>Eukaryota</taxon>
        <taxon>Fungi</taxon>
        <taxon>Fungi incertae sedis</taxon>
        <taxon>Microsporidia</taxon>
        <taxon>Mitosporidium</taxon>
    </lineage>
</organism>
<reference evidence="2 3" key="1">
    <citation type="submission" date="2014-04" db="EMBL/GenBank/DDBJ databases">
        <title>A new species of microsporidia sheds light on the evolution of extreme parasitism.</title>
        <authorList>
            <person name="Haag K.L."/>
            <person name="James T.Y."/>
            <person name="Larsson R."/>
            <person name="Schaer T.M."/>
            <person name="Refardt D."/>
            <person name="Pombert J.-F."/>
            <person name="Ebert D."/>
        </authorList>
    </citation>
    <scope>NUCLEOTIDE SEQUENCE [LARGE SCALE GENOMIC DNA]</scope>
    <source>
        <strain evidence="2 3">UGP3</strain>
        <tissue evidence="2">Spores</tissue>
    </source>
</reference>
<sequence>MLSRAFLWPIIQYNSNLPEELESIRYHLRAAFVKHFTEISNQYGNVQSVNLVHSHGVENVPASIYASLFEQSLFPMQNAKFSYLHFDLHKESSKDLNSLQNLLASVEDFVDSSGAFQLCLADNRIISLQSGIIRTNCIDCLDRTNVAQCLFGTYIQTKQLKNILGADFSNPQFNSKLSNCSILFSQACRCNGFGVWAADTDTQWPEKGTPSYDQASIVFVCELLLNGIHLNNDTKIWAPIFRATLVIIISTSCQYVVKHKNWILSFPSRETSHLGGRHPLVPT</sequence>
<dbReference type="InterPro" id="IPR002013">
    <property type="entry name" value="SAC_dom"/>
</dbReference>
<dbReference type="PANTHER" id="PTHR45662:SF2">
    <property type="entry name" value="PHOSPHATIDYLINOSITOL-3-PHOSPHATASE SAC1"/>
    <property type="match status" value="1"/>
</dbReference>
<protein>
    <recommendedName>
        <fullName evidence="1">SAC domain-containing protein</fullName>
    </recommendedName>
</protein>
<evidence type="ECO:0000259" key="1">
    <source>
        <dbReference type="PROSITE" id="PS50275"/>
    </source>
</evidence>
<keyword evidence="3" id="KW-1185">Reference proteome</keyword>
<dbReference type="PROSITE" id="PS50275">
    <property type="entry name" value="SAC"/>
    <property type="match status" value="1"/>
</dbReference>
<feature type="domain" description="SAC" evidence="1">
    <location>
        <begin position="30"/>
        <end position="163"/>
    </location>
</feature>
<name>A0A098VTY1_9MICR</name>
<dbReference type="PANTHER" id="PTHR45662">
    <property type="entry name" value="PHOSPHATIDYLINOSITIDE PHOSPHATASE SAC1"/>
    <property type="match status" value="1"/>
</dbReference>
<evidence type="ECO:0000313" key="2">
    <source>
        <dbReference type="EMBL" id="KGG52588.1"/>
    </source>
</evidence>
<gene>
    <name evidence="2" type="ORF">DI09_155p10</name>
</gene>
<dbReference type="GeneID" id="25258524"/>
<dbReference type="RefSeq" id="XP_013239024.1">
    <property type="nucleotide sequence ID" value="XM_013383570.1"/>
</dbReference>
<dbReference type="OrthoDB" id="405996at2759"/>
<proteinExistence type="predicted"/>
<comment type="caution">
    <text evidence="2">The sequence shown here is derived from an EMBL/GenBank/DDBJ whole genome shotgun (WGS) entry which is preliminary data.</text>
</comment>